<sequence>MSFLVKNHYVVFQKFHTFCVRNISLISKKHNISCQFFLLL</sequence>
<proteinExistence type="predicted"/>
<evidence type="ECO:0000313" key="1">
    <source>
        <dbReference type="EMBL" id="ACL34617.1"/>
    </source>
</evidence>
<gene>
    <name evidence="1" type="ORF">BGAPBR_I0014</name>
</gene>
<dbReference type="Proteomes" id="UP000006103">
    <property type="component" value="Plasmid PBr_lp28-4"/>
</dbReference>
<keyword evidence="2" id="KW-1185">Reference proteome</keyword>
<geneLocation type="plasmid" evidence="1 2">
    <name>PBr_lp28-4</name>
</geneLocation>
<dbReference type="EMBL" id="CP001304">
    <property type="protein sequence ID" value="ACL34617.1"/>
    <property type="molecule type" value="Genomic_DNA"/>
</dbReference>
<protein>
    <submittedName>
        <fullName evidence="1">Uncharacterized protein</fullName>
    </submittedName>
</protein>
<keyword evidence="1" id="KW-0614">Plasmid</keyword>
<accession>B8F0Z3</accession>
<evidence type="ECO:0000313" key="2">
    <source>
        <dbReference type="Proteomes" id="UP000006103"/>
    </source>
</evidence>
<dbReference type="AlphaFoldDB" id="B8F0Z3"/>
<organism evidence="1 2">
    <name type="scientific">Borreliella garinii PBr</name>
    <dbReference type="NCBI Taxonomy" id="498743"/>
    <lineage>
        <taxon>Bacteria</taxon>
        <taxon>Pseudomonadati</taxon>
        <taxon>Spirochaetota</taxon>
        <taxon>Spirochaetia</taxon>
        <taxon>Spirochaetales</taxon>
        <taxon>Borreliaceae</taxon>
        <taxon>Borreliella</taxon>
    </lineage>
</organism>
<name>B8F0Z3_BORGR</name>
<reference evidence="1 2" key="1">
    <citation type="journal article" date="2011" name="J. Bacteriol.">
        <title>Whole-genome sequences of two Borrelia afzelii and two Borrelia garinii Lyme disease agent isolates.</title>
        <authorList>
            <person name="Casjens S.R."/>
            <person name="Mongodin E.F."/>
            <person name="Qiu W.-G."/>
            <person name="Dunn J.J."/>
            <person name="Luft B.J."/>
            <person name="Fraser-Liggett C.M."/>
            <person name="Schutzer S.E."/>
        </authorList>
    </citation>
    <scope>NUCLEOTIDE SEQUENCE [LARGE SCALE GENOMIC DNA]</scope>
    <source>
        <strain evidence="1 2">PBr</strain>
    </source>
</reference>